<dbReference type="PANTHER" id="PTHR43434:SF20">
    <property type="entry name" value="5'-NUCLEOTIDASE"/>
    <property type="match status" value="1"/>
</dbReference>
<reference evidence="1" key="1">
    <citation type="journal article" date="2021" name="PeerJ">
        <title>Extensive microbial diversity within the chicken gut microbiome revealed by metagenomics and culture.</title>
        <authorList>
            <person name="Gilroy R."/>
            <person name="Ravi A."/>
            <person name="Getino M."/>
            <person name="Pursley I."/>
            <person name="Horton D.L."/>
            <person name="Alikhan N.F."/>
            <person name="Baker D."/>
            <person name="Gharbi K."/>
            <person name="Hall N."/>
            <person name="Watson M."/>
            <person name="Adriaenssens E.M."/>
            <person name="Foster-Nyarko E."/>
            <person name="Jarju S."/>
            <person name="Secka A."/>
            <person name="Antonio M."/>
            <person name="Oren A."/>
            <person name="Chaudhuri R.R."/>
            <person name="La Ragione R."/>
            <person name="Hildebrand F."/>
            <person name="Pallen M.J."/>
        </authorList>
    </citation>
    <scope>NUCLEOTIDE SEQUENCE</scope>
    <source>
        <strain evidence="1">1282</strain>
    </source>
</reference>
<organism evidence="1 2">
    <name type="scientific">Candidatus Acutalibacter pullistercoris</name>
    <dbReference type="NCBI Taxonomy" id="2838418"/>
    <lineage>
        <taxon>Bacteria</taxon>
        <taxon>Bacillati</taxon>
        <taxon>Bacillota</taxon>
        <taxon>Clostridia</taxon>
        <taxon>Eubacteriales</taxon>
        <taxon>Acutalibacteraceae</taxon>
        <taxon>Acutalibacter</taxon>
    </lineage>
</organism>
<gene>
    <name evidence="1" type="ORF">H9838_02420</name>
</gene>
<dbReference type="InterPro" id="IPR036412">
    <property type="entry name" value="HAD-like_sf"/>
</dbReference>
<evidence type="ECO:0000313" key="2">
    <source>
        <dbReference type="Proteomes" id="UP000823915"/>
    </source>
</evidence>
<dbReference type="InterPro" id="IPR023214">
    <property type="entry name" value="HAD_sf"/>
</dbReference>
<name>A0A9D1YBP8_9FIRM</name>
<proteinExistence type="predicted"/>
<dbReference type="SFLD" id="SFLDS00003">
    <property type="entry name" value="Haloacid_Dehalogenase"/>
    <property type="match status" value="1"/>
</dbReference>
<evidence type="ECO:0000313" key="1">
    <source>
        <dbReference type="EMBL" id="HIY26012.1"/>
    </source>
</evidence>
<dbReference type="GO" id="GO:0016787">
    <property type="term" value="F:hydrolase activity"/>
    <property type="evidence" value="ECO:0007669"/>
    <property type="project" value="UniProtKB-KW"/>
</dbReference>
<dbReference type="EMBL" id="DXDU01000036">
    <property type="protein sequence ID" value="HIY26012.1"/>
    <property type="molecule type" value="Genomic_DNA"/>
</dbReference>
<keyword evidence="1" id="KW-0378">Hydrolase</keyword>
<dbReference type="Gene3D" id="3.40.50.1000">
    <property type="entry name" value="HAD superfamily/HAD-like"/>
    <property type="match status" value="1"/>
</dbReference>
<dbReference type="SFLD" id="SFLDG01129">
    <property type="entry name" value="C1.5:_HAD__Beta-PGM__Phosphata"/>
    <property type="match status" value="1"/>
</dbReference>
<accession>A0A9D1YBP8</accession>
<dbReference type="InterPro" id="IPR041492">
    <property type="entry name" value="HAD_2"/>
</dbReference>
<dbReference type="GO" id="GO:0004713">
    <property type="term" value="F:protein tyrosine kinase activity"/>
    <property type="evidence" value="ECO:0007669"/>
    <property type="project" value="TreeGrafter"/>
</dbReference>
<dbReference type="PANTHER" id="PTHR43434">
    <property type="entry name" value="PHOSPHOGLYCOLATE PHOSPHATASE"/>
    <property type="match status" value="1"/>
</dbReference>
<dbReference type="SUPFAM" id="SSF56784">
    <property type="entry name" value="HAD-like"/>
    <property type="match status" value="1"/>
</dbReference>
<dbReference type="AlphaFoldDB" id="A0A9D1YBP8"/>
<sequence>MRPCFLFDLDGTVADNGEGILKSAQYALDAFGFPNQPEEKLRLFVGPPLDQSFRELYGMSQEEALRAIAKYRERYSVTGVLENHLYPGISELLRDLAQIGQVCLATSKPQVFAEKILETRGVRQYFSLVVGAELSGERTDKGEVIEAALQGLGDPPGDWAVMIGDRKFDVEAGRALGLVTVGVDYGYAPPGEMDRCRPAYRAATVEELAALLKAWAAGKGETER</sequence>
<dbReference type="InterPro" id="IPR023198">
    <property type="entry name" value="PGP-like_dom2"/>
</dbReference>
<protein>
    <submittedName>
        <fullName evidence="1">HAD hydrolase-like protein</fullName>
    </submittedName>
</protein>
<dbReference type="Proteomes" id="UP000823915">
    <property type="component" value="Unassembled WGS sequence"/>
</dbReference>
<reference evidence="1" key="2">
    <citation type="submission" date="2021-04" db="EMBL/GenBank/DDBJ databases">
        <authorList>
            <person name="Gilroy R."/>
        </authorList>
    </citation>
    <scope>NUCLEOTIDE SEQUENCE</scope>
    <source>
        <strain evidence="1">1282</strain>
    </source>
</reference>
<dbReference type="GO" id="GO:0005829">
    <property type="term" value="C:cytosol"/>
    <property type="evidence" value="ECO:0007669"/>
    <property type="project" value="TreeGrafter"/>
</dbReference>
<dbReference type="Pfam" id="PF13419">
    <property type="entry name" value="HAD_2"/>
    <property type="match status" value="1"/>
</dbReference>
<dbReference type="Gene3D" id="1.10.150.240">
    <property type="entry name" value="Putative phosphatase, domain 2"/>
    <property type="match status" value="1"/>
</dbReference>
<comment type="caution">
    <text evidence="1">The sequence shown here is derived from an EMBL/GenBank/DDBJ whole genome shotgun (WGS) entry which is preliminary data.</text>
</comment>
<dbReference type="InterPro" id="IPR050155">
    <property type="entry name" value="HAD-like_hydrolase_sf"/>
</dbReference>